<gene>
    <name evidence="1" type="ORF">H4R21_002092</name>
</gene>
<name>A0ACC1L9K6_9FUNG</name>
<keyword evidence="2" id="KW-1185">Reference proteome</keyword>
<evidence type="ECO:0000313" key="1">
    <source>
        <dbReference type="EMBL" id="KAJ2803294.1"/>
    </source>
</evidence>
<evidence type="ECO:0000313" key="2">
    <source>
        <dbReference type="Proteomes" id="UP001140087"/>
    </source>
</evidence>
<sequence>HRGRRARGGDRSAVDILSRGADSAAVVGEHGGQLAAVPARVRGDAAALPPRHPALRRARRQPPGAGRAAVWAAHAVALPRDIRGVARALAGLWRPRHPPRQRLVAAGAAQARRSGERQWRRARRQRQNCAARGAQAQAHRDHAAHHGRCRAGGVPGPAEELAGPPPQPGPPPRACCRRQRRHPREHALPARARARLAHPPAGHQQRLPRRLPLGRPQPLVARRRPPTPALALGPRHICKLRVCRRHICI</sequence>
<comment type="caution">
    <text evidence="1">The sequence shown here is derived from an EMBL/GenBank/DDBJ whole genome shotgun (WGS) entry which is preliminary data.</text>
</comment>
<proteinExistence type="predicted"/>
<dbReference type="EMBL" id="JANBUN010000499">
    <property type="protein sequence ID" value="KAJ2803294.1"/>
    <property type="molecule type" value="Genomic_DNA"/>
</dbReference>
<dbReference type="Proteomes" id="UP001140087">
    <property type="component" value="Unassembled WGS sequence"/>
</dbReference>
<reference evidence="1" key="1">
    <citation type="submission" date="2022-07" db="EMBL/GenBank/DDBJ databases">
        <title>Phylogenomic reconstructions and comparative analyses of Kickxellomycotina fungi.</title>
        <authorList>
            <person name="Reynolds N.K."/>
            <person name="Stajich J.E."/>
            <person name="Barry K."/>
            <person name="Grigoriev I.V."/>
            <person name="Crous P."/>
            <person name="Smith M.E."/>
        </authorList>
    </citation>
    <scope>NUCLEOTIDE SEQUENCE</scope>
    <source>
        <strain evidence="1">BCRC 34780</strain>
    </source>
</reference>
<protein>
    <submittedName>
        <fullName evidence="1">Uncharacterized protein</fullName>
    </submittedName>
</protein>
<feature type="non-terminal residue" evidence="1">
    <location>
        <position position="1"/>
    </location>
</feature>
<feature type="non-terminal residue" evidence="1">
    <location>
        <position position="249"/>
    </location>
</feature>
<accession>A0ACC1L9K6</accession>
<organism evidence="1 2">
    <name type="scientific">Coemansia helicoidea</name>
    <dbReference type="NCBI Taxonomy" id="1286919"/>
    <lineage>
        <taxon>Eukaryota</taxon>
        <taxon>Fungi</taxon>
        <taxon>Fungi incertae sedis</taxon>
        <taxon>Zoopagomycota</taxon>
        <taxon>Kickxellomycotina</taxon>
        <taxon>Kickxellomycetes</taxon>
        <taxon>Kickxellales</taxon>
        <taxon>Kickxellaceae</taxon>
        <taxon>Coemansia</taxon>
    </lineage>
</organism>